<feature type="compositionally biased region" description="Basic and acidic residues" evidence="7">
    <location>
        <begin position="347"/>
        <end position="356"/>
    </location>
</feature>
<gene>
    <name evidence="9" type="ORF">LAESUDRAFT_722528</name>
</gene>
<feature type="region of interest" description="Disordered" evidence="7">
    <location>
        <begin position="583"/>
        <end position="620"/>
    </location>
</feature>
<dbReference type="GO" id="GO:0000776">
    <property type="term" value="C:kinetochore"/>
    <property type="evidence" value="ECO:0007669"/>
    <property type="project" value="InterPro"/>
</dbReference>
<evidence type="ECO:0000256" key="7">
    <source>
        <dbReference type="SAM" id="MobiDB-lite"/>
    </source>
</evidence>
<dbReference type="Pfam" id="PF11699">
    <property type="entry name" value="CENP-C_C"/>
    <property type="match status" value="1"/>
</dbReference>
<dbReference type="PANTHER" id="PTHR16684:SF11">
    <property type="entry name" value="CENTROMERE PROTEIN C"/>
    <property type="match status" value="1"/>
</dbReference>
<proteinExistence type="inferred from homology"/>
<dbReference type="PANTHER" id="PTHR16684">
    <property type="entry name" value="CENTROMERE PROTEIN C"/>
    <property type="match status" value="1"/>
</dbReference>
<dbReference type="InterPro" id="IPR011051">
    <property type="entry name" value="RmlC_Cupin_sf"/>
</dbReference>
<dbReference type="Proteomes" id="UP000076871">
    <property type="component" value="Unassembled WGS sequence"/>
</dbReference>
<dbReference type="AlphaFoldDB" id="A0A165FXZ9"/>
<keyword evidence="10" id="KW-1185">Reference proteome</keyword>
<dbReference type="Gene3D" id="2.60.120.10">
    <property type="entry name" value="Jelly Rolls"/>
    <property type="match status" value="1"/>
</dbReference>
<evidence type="ECO:0000259" key="8">
    <source>
        <dbReference type="Pfam" id="PF11699"/>
    </source>
</evidence>
<dbReference type="FunFam" id="2.60.120.10:FF:000033">
    <property type="entry name" value="Centromere protein C 1"/>
    <property type="match status" value="1"/>
</dbReference>
<dbReference type="InParanoid" id="A0A165FXZ9"/>
<dbReference type="GO" id="GO:0051315">
    <property type="term" value="P:attachment of mitotic spindle microtubules to kinetochore"/>
    <property type="evidence" value="ECO:0007669"/>
    <property type="project" value="TreeGrafter"/>
</dbReference>
<evidence type="ECO:0000313" key="10">
    <source>
        <dbReference type="Proteomes" id="UP000076871"/>
    </source>
</evidence>
<evidence type="ECO:0000256" key="1">
    <source>
        <dbReference type="ARBA" id="ARBA00004123"/>
    </source>
</evidence>
<sequence>MPGSTRKSSIGTRRGIQKYIPYRADDFEHGKKTGIAVAYVDHKSDEFEPFDKVIGQADQRTPPRVQNVRKKRTPKPKTPVMQEEEDEDGEMSMELEESIPNSPSAYFAHARVNAITSSVVRVGSYSRPVAHTSDVDFDKVPSPRDSPIFSARRTAIHARSPGPSHLSQTALGPIDEDAPMDDGDMDYGGGPDFDAAGFDSDDDNDLPVAPYPDEPQEPMKTNGGPTPRTSFAQMDQEEEDEKQQYEDDEHMPMDVDSPTIRTQDEQLANGHVSHEDMDMEDDIAHGLEEVEQGPDEEDVEEEQPKKRDGEERGDDDSIEKHQPANKKARKETENEGAKKPRGRPRKKDNVLRELTYEDHNANANGVRRSSRLRITPLEWWRGEKVIYGSDDSGEPKFVATIKAIRRLPKEQPKPLGTKHRVKKRSARSKSKTVEVEVSENLVFNPEEGWDDSTKAEGVVIDYETETEVEKKVAFTAKMIAPKAAANNDFYFQKIFGEGDFIAAGLLIIPPDKQKPTKGTKDNTFVFYVIEGAVNFKVHRTSYLIATGGMFLVPRGNMYFIQNVSDRDARLFFAQARKVVDEEARERSLSHKSEGLRQQLRSSSERELSEVPIRRATSSRA</sequence>
<dbReference type="GO" id="GO:0051382">
    <property type="term" value="P:kinetochore assembly"/>
    <property type="evidence" value="ECO:0007669"/>
    <property type="project" value="InterPro"/>
</dbReference>
<feature type="region of interest" description="Disordered" evidence="7">
    <location>
        <begin position="130"/>
        <end position="356"/>
    </location>
</feature>
<evidence type="ECO:0000256" key="6">
    <source>
        <dbReference type="ARBA" id="ARBA00075033"/>
    </source>
</evidence>
<dbReference type="CDD" id="cd06993">
    <property type="entry name" value="cupin_CENP-C_C"/>
    <property type="match status" value="1"/>
</dbReference>
<feature type="compositionally biased region" description="Basic and acidic residues" evidence="7">
    <location>
        <begin position="602"/>
        <end position="612"/>
    </location>
</feature>
<feature type="compositionally biased region" description="Basic residues" evidence="7">
    <location>
        <begin position="416"/>
        <end position="430"/>
    </location>
</feature>
<dbReference type="SUPFAM" id="SSF51182">
    <property type="entry name" value="RmlC-like cupins"/>
    <property type="match status" value="1"/>
</dbReference>
<feature type="compositionally biased region" description="Acidic residues" evidence="7">
    <location>
        <begin position="82"/>
        <end position="97"/>
    </location>
</feature>
<evidence type="ECO:0000256" key="3">
    <source>
        <dbReference type="ARBA" id="ARBA00023125"/>
    </source>
</evidence>
<name>A0A165FXZ9_9APHY</name>
<reference evidence="9 10" key="1">
    <citation type="journal article" date="2016" name="Mol. Biol. Evol.">
        <title>Comparative Genomics of Early-Diverging Mushroom-Forming Fungi Provides Insights into the Origins of Lignocellulose Decay Capabilities.</title>
        <authorList>
            <person name="Nagy L.G."/>
            <person name="Riley R."/>
            <person name="Tritt A."/>
            <person name="Adam C."/>
            <person name="Daum C."/>
            <person name="Floudas D."/>
            <person name="Sun H."/>
            <person name="Yadav J.S."/>
            <person name="Pangilinan J."/>
            <person name="Larsson K.H."/>
            <person name="Matsuura K."/>
            <person name="Barry K."/>
            <person name="Labutti K."/>
            <person name="Kuo R."/>
            <person name="Ohm R.A."/>
            <person name="Bhattacharya S.S."/>
            <person name="Shirouzu T."/>
            <person name="Yoshinaga Y."/>
            <person name="Martin F.M."/>
            <person name="Grigoriev I.V."/>
            <person name="Hibbett D.S."/>
        </authorList>
    </citation>
    <scope>NUCLEOTIDE SEQUENCE [LARGE SCALE GENOMIC DNA]</scope>
    <source>
        <strain evidence="9 10">93-53</strain>
    </source>
</reference>
<keyword evidence="4" id="KW-0539">Nucleus</keyword>
<dbReference type="GO" id="GO:0051455">
    <property type="term" value="P:spindle attachment to meiosis I kinetochore"/>
    <property type="evidence" value="ECO:0007669"/>
    <property type="project" value="TreeGrafter"/>
</dbReference>
<feature type="region of interest" description="Disordered" evidence="7">
    <location>
        <begin position="411"/>
        <end position="430"/>
    </location>
</feature>
<comment type="subcellular location">
    <subcellularLocation>
        <location evidence="1">Nucleus</location>
    </subcellularLocation>
</comment>
<evidence type="ECO:0000313" key="9">
    <source>
        <dbReference type="EMBL" id="KZT09565.1"/>
    </source>
</evidence>
<evidence type="ECO:0000256" key="2">
    <source>
        <dbReference type="ARBA" id="ARBA00010291"/>
    </source>
</evidence>
<dbReference type="EMBL" id="KV427611">
    <property type="protein sequence ID" value="KZT09565.1"/>
    <property type="molecule type" value="Genomic_DNA"/>
</dbReference>
<feature type="compositionally biased region" description="Polar residues" evidence="7">
    <location>
        <begin position="223"/>
        <end position="232"/>
    </location>
</feature>
<feature type="compositionally biased region" description="Basic and acidic residues" evidence="7">
    <location>
        <begin position="583"/>
        <end position="594"/>
    </location>
</feature>
<evidence type="ECO:0000256" key="4">
    <source>
        <dbReference type="ARBA" id="ARBA00023242"/>
    </source>
</evidence>
<comment type="similarity">
    <text evidence="2">Belongs to the CENP-C/MIF2 family.</text>
</comment>
<dbReference type="InterPro" id="IPR028386">
    <property type="entry name" value="CENP-C/Mif2/cnp3"/>
</dbReference>
<dbReference type="InterPro" id="IPR014710">
    <property type="entry name" value="RmlC-like_jellyroll"/>
</dbReference>
<feature type="compositionally biased region" description="Basic and acidic residues" evidence="7">
    <location>
        <begin position="242"/>
        <end position="253"/>
    </location>
</feature>
<accession>A0A165FXZ9</accession>
<feature type="compositionally biased region" description="Acidic residues" evidence="7">
    <location>
        <begin position="174"/>
        <end position="185"/>
    </location>
</feature>
<feature type="compositionally biased region" description="Basic and acidic residues" evidence="7">
    <location>
        <begin position="133"/>
        <end position="142"/>
    </location>
</feature>
<dbReference type="STRING" id="1314785.A0A165FXZ9"/>
<dbReference type="GO" id="GO:0005634">
    <property type="term" value="C:nucleus"/>
    <property type="evidence" value="ECO:0007669"/>
    <property type="project" value="UniProtKB-SubCell"/>
</dbReference>
<feature type="domain" description="Mif2/CENP-C cupin" evidence="8">
    <location>
        <begin position="489"/>
        <end position="574"/>
    </location>
</feature>
<comment type="function">
    <text evidence="5">Component of the kinetochore, a multiprotein complex that assembles on centromeric DNA and attaches chromosomes to spindle microtubules, mediating chromosome segregation and sister chromatid segregation during meiosis and mitosis. Component of the inner kinetochore constitutive centromere-associated network (CCAN), which serves as a structural platform for outer kinetochore assembly.</text>
</comment>
<feature type="compositionally biased region" description="Basic and acidic residues" evidence="7">
    <location>
        <begin position="272"/>
        <end position="288"/>
    </location>
</feature>
<keyword evidence="3" id="KW-0238">DNA-binding</keyword>
<dbReference type="InterPro" id="IPR025974">
    <property type="entry name" value="Mif2/CENP-C_cupin"/>
</dbReference>
<protein>
    <recommendedName>
        <fullName evidence="6">CENP-C homolog</fullName>
    </recommendedName>
</protein>
<organism evidence="9 10">
    <name type="scientific">Laetiporus sulphureus 93-53</name>
    <dbReference type="NCBI Taxonomy" id="1314785"/>
    <lineage>
        <taxon>Eukaryota</taxon>
        <taxon>Fungi</taxon>
        <taxon>Dikarya</taxon>
        <taxon>Basidiomycota</taxon>
        <taxon>Agaricomycotina</taxon>
        <taxon>Agaricomycetes</taxon>
        <taxon>Polyporales</taxon>
        <taxon>Laetiporus</taxon>
    </lineage>
</organism>
<dbReference type="OrthoDB" id="1939643at2759"/>
<evidence type="ECO:0000256" key="5">
    <source>
        <dbReference type="ARBA" id="ARBA00057947"/>
    </source>
</evidence>
<dbReference type="RefSeq" id="XP_040767305.1">
    <property type="nucleotide sequence ID" value="XM_040908228.1"/>
</dbReference>
<dbReference type="GO" id="GO:0019237">
    <property type="term" value="F:centromeric DNA binding"/>
    <property type="evidence" value="ECO:0007669"/>
    <property type="project" value="InterPro"/>
</dbReference>
<feature type="region of interest" description="Disordered" evidence="7">
    <location>
        <begin position="53"/>
        <end position="97"/>
    </location>
</feature>
<feature type="compositionally biased region" description="Acidic residues" evidence="7">
    <location>
        <begin position="289"/>
        <end position="301"/>
    </location>
</feature>
<dbReference type="GeneID" id="63825257"/>